<reference evidence="2" key="2">
    <citation type="submission" date="2022-10" db="EMBL/GenBank/DDBJ databases">
        <authorList>
            <person name="Trinh H.N."/>
        </authorList>
    </citation>
    <scope>NUCLEOTIDE SEQUENCE</scope>
    <source>
        <strain evidence="2">RN2-1</strain>
    </source>
</reference>
<proteinExistence type="predicted"/>
<dbReference type="Proteomes" id="UP001165679">
    <property type="component" value="Unassembled WGS sequence"/>
</dbReference>
<dbReference type="AlphaFoldDB" id="A0AA42CEA6"/>
<protein>
    <submittedName>
        <fullName evidence="2">DUF3280 domain-containing protein</fullName>
    </submittedName>
</protein>
<keyword evidence="3" id="KW-1185">Reference proteome</keyword>
<dbReference type="InterPro" id="IPR021698">
    <property type="entry name" value="DUF3280"/>
</dbReference>
<sequence length="258" mass="27785">MPIGPSDIPDRDRGGIGICPSSRHPNQEDGQRSEHCTPGYAATLWRFWTPHAVSMDTGRRVFKSFGRPVGASAIPADAEGTFVTGGKRMRVVLCFVAAALLSTRSAPAELPKAAPVTAAVFDFELDDTSLQGQMQGPRKDEQARLSRLTSQLRDRLANSGQYVVVDVPSIAAAARRYNLRACGGCDIAFARQAGAQVAVIGWVQKVSNLVLNINVVMRDVATGRVVHAGSVDIRGNTDDSWARGLEYLVRNQLLSSPQ</sequence>
<comment type="caution">
    <text evidence="2">The sequence shown here is derived from an EMBL/GenBank/DDBJ whole genome shotgun (WGS) entry which is preliminary data.</text>
</comment>
<evidence type="ECO:0000256" key="1">
    <source>
        <dbReference type="SAM" id="MobiDB-lite"/>
    </source>
</evidence>
<evidence type="ECO:0000313" key="3">
    <source>
        <dbReference type="Proteomes" id="UP001165679"/>
    </source>
</evidence>
<feature type="region of interest" description="Disordered" evidence="1">
    <location>
        <begin position="1"/>
        <end position="35"/>
    </location>
</feature>
<dbReference type="EMBL" id="JAPDNT010000001">
    <property type="protein sequence ID" value="MCW3473266.1"/>
    <property type="molecule type" value="Genomic_DNA"/>
</dbReference>
<name>A0AA42CEA6_9PROT</name>
<feature type="compositionally biased region" description="Basic and acidic residues" evidence="1">
    <location>
        <begin position="25"/>
        <end position="35"/>
    </location>
</feature>
<dbReference type="Pfam" id="PF11684">
    <property type="entry name" value="DUF3280"/>
    <property type="match status" value="1"/>
</dbReference>
<dbReference type="Gene3D" id="3.40.50.10610">
    <property type="entry name" value="ABC-type transport auxiliary lipoprotein component"/>
    <property type="match status" value="1"/>
</dbReference>
<evidence type="ECO:0000313" key="2">
    <source>
        <dbReference type="EMBL" id="MCW3473266.1"/>
    </source>
</evidence>
<organism evidence="2 3">
    <name type="scientific">Limobrevibacterium gyesilva</name>
    <dbReference type="NCBI Taxonomy" id="2991712"/>
    <lineage>
        <taxon>Bacteria</taxon>
        <taxon>Pseudomonadati</taxon>
        <taxon>Pseudomonadota</taxon>
        <taxon>Alphaproteobacteria</taxon>
        <taxon>Acetobacterales</taxon>
        <taxon>Acetobacteraceae</taxon>
        <taxon>Limobrevibacterium</taxon>
    </lineage>
</organism>
<reference evidence="2" key="1">
    <citation type="submission" date="2022-09" db="EMBL/GenBank/DDBJ databases">
        <title>Rhodovastum sp. nov. RN2-1 isolated from soil in Seongnam, South Korea.</title>
        <authorList>
            <person name="Le N.T."/>
        </authorList>
    </citation>
    <scope>NUCLEOTIDE SEQUENCE</scope>
    <source>
        <strain evidence="2">RN2-1</strain>
    </source>
</reference>
<accession>A0AA42CEA6</accession>
<gene>
    <name evidence="2" type="ORF">OL599_01615</name>
</gene>